<feature type="compositionally biased region" description="Polar residues" evidence="1">
    <location>
        <begin position="58"/>
        <end position="69"/>
    </location>
</feature>
<protein>
    <submittedName>
        <fullName evidence="2">Uncharacterized protein</fullName>
    </submittedName>
</protein>
<feature type="region of interest" description="Disordered" evidence="1">
    <location>
        <begin position="310"/>
        <end position="356"/>
    </location>
</feature>
<name>A0A077ZNT4_STYLE</name>
<feature type="region of interest" description="Disordered" evidence="1">
    <location>
        <begin position="240"/>
        <end position="274"/>
    </location>
</feature>
<gene>
    <name evidence="2" type="primary">Contig13747.g14669</name>
    <name evidence="2" type="ORF">STYLEM_525</name>
</gene>
<feature type="region of interest" description="Disordered" evidence="1">
    <location>
        <begin position="1"/>
        <end position="86"/>
    </location>
</feature>
<sequence>MQSFVSNKLKKQSTFSQQSNYQDIDIDTQSEASDSQKGKQVDISFTKKDSISSKKTHSLYSQQKQSSKNGLLKIDKSLQSNPYKRSNDHKFKDDAFISLKQTFSLGLMQKLVYTCLKIWIFQTNKVAKIGTEIEKASKQSSFQTSNLQSQIYQEKDNLNQTKKKLLETSQDSQNQYDFDDNSIRSDYQRYQLETYDEDKNDDNLERIQTMNEIQSVVSQLKHQKTAGKIIISKKLSKARKSLGSKKQSGAINNLKKTPISRRNGSSQNAKDKDNQIVEQRIITLNSRKRSQFNNCMKQDKEDFLIVDESDEEKQNQTNYDNQMEFKVSSDEEIKDLDDDKNINSEDKATEQNKFQDNLIEDSQSIINDQELDVKSENQQQEDSQLKLYQSYHSSSLFQLEQQLETEKFESSNKPSKKKSDKFSSSQSDSAIANIEKTFQQDNDISQYLSSQVEKESWE</sequence>
<keyword evidence="3" id="KW-1185">Reference proteome</keyword>
<dbReference type="Proteomes" id="UP000039865">
    <property type="component" value="Unassembled WGS sequence"/>
</dbReference>
<evidence type="ECO:0000256" key="1">
    <source>
        <dbReference type="SAM" id="MobiDB-lite"/>
    </source>
</evidence>
<feature type="compositionally biased region" description="Polar residues" evidence="1">
    <location>
        <begin position="1"/>
        <end position="33"/>
    </location>
</feature>
<feature type="region of interest" description="Disordered" evidence="1">
    <location>
        <begin position="405"/>
        <end position="432"/>
    </location>
</feature>
<evidence type="ECO:0000313" key="3">
    <source>
        <dbReference type="Proteomes" id="UP000039865"/>
    </source>
</evidence>
<dbReference type="InParanoid" id="A0A077ZNT4"/>
<feature type="compositionally biased region" description="Basic and acidic residues" evidence="1">
    <location>
        <begin position="327"/>
        <end position="350"/>
    </location>
</feature>
<reference evidence="2 3" key="1">
    <citation type="submission" date="2014-06" db="EMBL/GenBank/DDBJ databases">
        <authorList>
            <person name="Swart Estienne"/>
        </authorList>
    </citation>
    <scope>NUCLEOTIDE SEQUENCE [LARGE SCALE GENOMIC DNA]</scope>
    <source>
        <strain evidence="2 3">130c</strain>
    </source>
</reference>
<dbReference type="AlphaFoldDB" id="A0A077ZNT4"/>
<organism evidence="2 3">
    <name type="scientific">Stylonychia lemnae</name>
    <name type="common">Ciliate</name>
    <dbReference type="NCBI Taxonomy" id="5949"/>
    <lineage>
        <taxon>Eukaryota</taxon>
        <taxon>Sar</taxon>
        <taxon>Alveolata</taxon>
        <taxon>Ciliophora</taxon>
        <taxon>Intramacronucleata</taxon>
        <taxon>Spirotrichea</taxon>
        <taxon>Stichotrichia</taxon>
        <taxon>Sporadotrichida</taxon>
        <taxon>Oxytrichidae</taxon>
        <taxon>Stylonychinae</taxon>
        <taxon>Stylonychia</taxon>
    </lineage>
</organism>
<proteinExistence type="predicted"/>
<evidence type="ECO:0000313" key="2">
    <source>
        <dbReference type="EMBL" id="CDW71578.1"/>
    </source>
</evidence>
<feature type="compositionally biased region" description="Polar residues" evidence="1">
    <location>
        <begin position="244"/>
        <end position="268"/>
    </location>
</feature>
<accession>A0A077ZNT4</accession>
<dbReference type="EMBL" id="CCKQ01000500">
    <property type="protein sequence ID" value="CDW71578.1"/>
    <property type="molecule type" value="Genomic_DNA"/>
</dbReference>
<feature type="compositionally biased region" description="Basic and acidic residues" evidence="1">
    <location>
        <begin position="34"/>
        <end position="52"/>
    </location>
</feature>